<dbReference type="PROSITE" id="PS51192">
    <property type="entry name" value="HELICASE_ATP_BIND_1"/>
    <property type="match status" value="1"/>
</dbReference>
<evidence type="ECO:0000313" key="4">
    <source>
        <dbReference type="EMBL" id="QSX33948.1"/>
    </source>
</evidence>
<organism evidence="4 5">
    <name type="scientific">Shewanella avicenniae</name>
    <dbReference type="NCBI Taxonomy" id="2814294"/>
    <lineage>
        <taxon>Bacteria</taxon>
        <taxon>Pseudomonadati</taxon>
        <taxon>Pseudomonadota</taxon>
        <taxon>Gammaproteobacteria</taxon>
        <taxon>Alteromonadales</taxon>
        <taxon>Shewanellaceae</taxon>
        <taxon>Shewanella</taxon>
    </lineage>
</organism>
<dbReference type="Pfam" id="PF08463">
    <property type="entry name" value="EcoEI_R_C"/>
    <property type="match status" value="1"/>
</dbReference>
<evidence type="ECO:0000259" key="3">
    <source>
        <dbReference type="PROSITE" id="PS51194"/>
    </source>
</evidence>
<dbReference type="PANTHER" id="PTHR47396">
    <property type="entry name" value="TYPE I RESTRICTION ENZYME ECOKI R PROTEIN"/>
    <property type="match status" value="1"/>
</dbReference>
<dbReference type="EMBL" id="CP071503">
    <property type="protein sequence ID" value="QSX33948.1"/>
    <property type="molecule type" value="Genomic_DNA"/>
</dbReference>
<dbReference type="Proteomes" id="UP000662770">
    <property type="component" value="Chromosome"/>
</dbReference>
<evidence type="ECO:0000259" key="2">
    <source>
        <dbReference type="PROSITE" id="PS51192"/>
    </source>
</evidence>
<dbReference type="SMART" id="SM00487">
    <property type="entry name" value="DEXDc"/>
    <property type="match status" value="1"/>
</dbReference>
<dbReference type="InterPro" id="IPR014001">
    <property type="entry name" value="Helicase_ATP-bd"/>
</dbReference>
<dbReference type="Gene3D" id="3.40.50.300">
    <property type="entry name" value="P-loop containing nucleotide triphosphate hydrolases"/>
    <property type="match status" value="2"/>
</dbReference>
<dbReference type="RefSeq" id="WP_207355156.1">
    <property type="nucleotide sequence ID" value="NZ_CP071503.1"/>
</dbReference>
<proteinExistence type="predicted"/>
<feature type="domain" description="Helicase C-terminal" evidence="3">
    <location>
        <begin position="716"/>
        <end position="878"/>
    </location>
</feature>
<reference evidence="4 5" key="1">
    <citation type="submission" date="2021-03" db="EMBL/GenBank/DDBJ databases">
        <title>Novel species identification of genus Shewanella.</title>
        <authorList>
            <person name="Liu G."/>
            <person name="Zhang Q."/>
        </authorList>
    </citation>
    <scope>NUCLEOTIDE SEQUENCE [LARGE SCALE GENOMIC DNA]</scope>
    <source>
        <strain evidence="4 5">FJAT-51800</strain>
    </source>
</reference>
<dbReference type="CDD" id="cd18799">
    <property type="entry name" value="SF2_C_EcoAI-like"/>
    <property type="match status" value="1"/>
</dbReference>
<dbReference type="InterPro" id="IPR027417">
    <property type="entry name" value="P-loop_NTPase"/>
</dbReference>
<dbReference type="NCBIfam" id="NF008521">
    <property type="entry name" value="PRK11448.1"/>
    <property type="match status" value="1"/>
</dbReference>
<dbReference type="GO" id="GO:0009035">
    <property type="term" value="F:type I site-specific deoxyribonuclease activity"/>
    <property type="evidence" value="ECO:0007669"/>
    <property type="project" value="UniProtKB-EC"/>
</dbReference>
<dbReference type="InterPro" id="IPR050742">
    <property type="entry name" value="Helicase_Restrict-Modif_Enz"/>
</dbReference>
<keyword evidence="4" id="KW-0255">Endonuclease</keyword>
<dbReference type="PANTHER" id="PTHR47396:SF1">
    <property type="entry name" value="ATP-DEPENDENT HELICASE IRC3-RELATED"/>
    <property type="match status" value="1"/>
</dbReference>
<dbReference type="SMART" id="SM00490">
    <property type="entry name" value="HELICc"/>
    <property type="match status" value="1"/>
</dbReference>
<keyword evidence="4" id="KW-0540">Nuclease</keyword>
<dbReference type="Gene3D" id="3.90.1570.30">
    <property type="match status" value="1"/>
</dbReference>
<evidence type="ECO:0000256" key="1">
    <source>
        <dbReference type="SAM" id="MobiDB-lite"/>
    </source>
</evidence>
<evidence type="ECO:0000313" key="5">
    <source>
        <dbReference type="Proteomes" id="UP000662770"/>
    </source>
</evidence>
<dbReference type="InterPro" id="IPR013670">
    <property type="entry name" value="EcoEI_R_C_dom"/>
</dbReference>
<protein>
    <submittedName>
        <fullName evidence="4">Type I restriction-modification system endonuclease</fullName>
        <ecNumber evidence="4">3.1.21.3</ecNumber>
    </submittedName>
</protein>
<dbReference type="SUPFAM" id="SSF52540">
    <property type="entry name" value="P-loop containing nucleoside triphosphate hydrolases"/>
    <property type="match status" value="1"/>
</dbReference>
<gene>
    <name evidence="4" type="primary">hsdR</name>
    <name evidence="4" type="ORF">JYB87_01445</name>
</gene>
<dbReference type="InterPro" id="IPR006935">
    <property type="entry name" value="Helicase/UvrB_N"/>
</dbReference>
<dbReference type="Pfam" id="PF00271">
    <property type="entry name" value="Helicase_C"/>
    <property type="match status" value="1"/>
</dbReference>
<feature type="compositionally biased region" description="Polar residues" evidence="1">
    <location>
        <begin position="230"/>
        <end position="240"/>
    </location>
</feature>
<sequence>MASSNEPSNFGFLVEHDQLFVDLANAAEAAFSSDPNTTLLKLRQLGEAMAQHIAVLAGIEFDEKTKQADLLYRINRDLKLEPMVRELFHTLRIEGNIANHQFRTKHKEAINGLIVARKLAIWFHQTFSKSSKAFKPGPFIPPKDPSTELFALQAEIDGLKAQLQNANIELDSSQQLNELIQKEKDDYEALALAMDEESKALALQAAKHEQELEQVRQDYEAKLKAHQQHTKQQNEQAQRSQRNKISRKAFQASKTIVVDEQLTRILIDQQLNDAGWKANTEVMCYSANVRPEKGVNKAIAEWPTSTGNADYVLFAGLTPIAVVEAKRENINVAGKISQAERYSRGFKLAGNFECPWELAGRSVAWADEQEGHYKIPFVYSCNGRPYVPQLAEQCGTWFRDVRDPSNLKRALPSFHTPSGLLDLLNRSKEAAQAKLQKEPFGYLKLRDYQEKAIQKVETVLSQNVRSALLAMATGTGKTRTIIGLIYRFLKAERFKRILFLVDRFALGDQASNDFKEVPLEQNLSLSGIYNIAELGDMASEAETRIQVSTVQAMVKRVFMNDNPPPLDQFDCIIVDEAHRGYTLDQEMTEGEIATRDASQYLSSYRRVLDYFDAVKIALTATPAKHTSEIFGKPVYTYSYREAVAEDWLIDHEPPIRYETLLTQKGISFAKGETVSSINTQTGEIESSELEDELNFEVDAFNRRVINEPFNKVICEELVKELDPFGDEKTLIFCATDLHADMVKRLLDEAFKDMYNGKYNQAAVAKITGESDKVNQLIRQYKNERYPNIAITVDLLTTGIDVPKICNLVFMRRVKSRILYEQMIGRATRRCDEIGKTVFRIYDPVDIYAALSEVNTMKPLVKDPNISIEQLFEELTNPESLDQALNAPGEQQGETQADVVLSQLGQKVMRILRKAEKKAEAKPELKQKLNELQDLWGVEPKNLHTHLRKLGPKEASVFINQHAGLLKQLAEVKQLLGTEYQPIISEHDDELKERTQSYGAHQRPEDYLQSFKEFIDQQINLSTALAVVVNRPRDLTREQLKEIKMLLDGAGYSEATLQTAVRNQSNQEIAASIVGHIRRAALGEALIPFEQRVNNAMQAIYALHQWTSVQRKWLEKLAKQLKNEVVLDQQFINQRFRDDGGVKGVNKRLDDQLDTVLDELKSHLWEAS</sequence>
<accession>A0ABX7QR58</accession>
<keyword evidence="5" id="KW-1185">Reference proteome</keyword>
<dbReference type="EC" id="3.1.21.3" evidence="4"/>
<dbReference type="CDD" id="cd18032">
    <property type="entry name" value="DEXHc_RE_I_III_res"/>
    <property type="match status" value="1"/>
</dbReference>
<keyword evidence="4" id="KW-0378">Hydrolase</keyword>
<name>A0ABX7QR58_9GAMM</name>
<dbReference type="InterPro" id="IPR001650">
    <property type="entry name" value="Helicase_C-like"/>
</dbReference>
<dbReference type="PROSITE" id="PS51194">
    <property type="entry name" value="HELICASE_CTER"/>
    <property type="match status" value="1"/>
</dbReference>
<feature type="region of interest" description="Disordered" evidence="1">
    <location>
        <begin position="222"/>
        <end position="247"/>
    </location>
</feature>
<dbReference type="Pfam" id="PF04851">
    <property type="entry name" value="ResIII"/>
    <property type="match status" value="1"/>
</dbReference>
<feature type="domain" description="Helicase ATP-binding" evidence="2">
    <location>
        <begin position="458"/>
        <end position="640"/>
    </location>
</feature>